<organism evidence="1 2">
    <name type="scientific">Thelohanellus kitauei</name>
    <name type="common">Myxosporean</name>
    <dbReference type="NCBI Taxonomy" id="669202"/>
    <lineage>
        <taxon>Eukaryota</taxon>
        <taxon>Metazoa</taxon>
        <taxon>Cnidaria</taxon>
        <taxon>Myxozoa</taxon>
        <taxon>Myxosporea</taxon>
        <taxon>Bivalvulida</taxon>
        <taxon>Platysporina</taxon>
        <taxon>Myxobolidae</taxon>
        <taxon>Thelohanellus</taxon>
    </lineage>
</organism>
<keyword evidence="2" id="KW-1185">Reference proteome</keyword>
<gene>
    <name evidence="1" type="ORF">RF11_08203</name>
</gene>
<evidence type="ECO:0000313" key="1">
    <source>
        <dbReference type="EMBL" id="KII73832.1"/>
    </source>
</evidence>
<evidence type="ECO:0008006" key="3">
    <source>
        <dbReference type="Google" id="ProtNLM"/>
    </source>
</evidence>
<dbReference type="EMBL" id="JWZT01000640">
    <property type="protein sequence ID" value="KII73832.1"/>
    <property type="molecule type" value="Genomic_DNA"/>
</dbReference>
<accession>A0A0C2NIH1</accession>
<dbReference type="AlphaFoldDB" id="A0A0C2NIH1"/>
<dbReference type="Proteomes" id="UP000031668">
    <property type="component" value="Unassembled WGS sequence"/>
</dbReference>
<proteinExistence type="predicted"/>
<protein>
    <recommendedName>
        <fullName evidence="3">Integrase catalytic domain-containing protein</fullName>
    </recommendedName>
</protein>
<reference evidence="1 2" key="1">
    <citation type="journal article" date="2014" name="Genome Biol. Evol.">
        <title>The genome of the myxosporean Thelohanellus kitauei shows adaptations to nutrient acquisition within its fish host.</title>
        <authorList>
            <person name="Yang Y."/>
            <person name="Xiong J."/>
            <person name="Zhou Z."/>
            <person name="Huo F."/>
            <person name="Miao W."/>
            <person name="Ran C."/>
            <person name="Liu Y."/>
            <person name="Zhang J."/>
            <person name="Feng J."/>
            <person name="Wang M."/>
            <person name="Wang M."/>
            <person name="Wang L."/>
            <person name="Yao B."/>
        </authorList>
    </citation>
    <scope>NUCLEOTIDE SEQUENCE [LARGE SCALE GENOMIC DNA]</scope>
    <source>
        <strain evidence="1">Wuqing</strain>
    </source>
</reference>
<comment type="caution">
    <text evidence="1">The sequence shown here is derived from an EMBL/GenBank/DDBJ whole genome shotgun (WGS) entry which is preliminary data.</text>
</comment>
<sequence length="111" mass="13091">MNKTFDYMRTRLYRKNLIHDIFSWVGLSEGCHTMQRDVFEVHNDFTRPLTSFTNGNKYVIGLSEAFNKWVDAKAVTSTTEEEAERFILDKMLCRLRIASHIHTHQTHSLIQ</sequence>
<name>A0A0C2NIH1_THEKT</name>
<evidence type="ECO:0000313" key="2">
    <source>
        <dbReference type="Proteomes" id="UP000031668"/>
    </source>
</evidence>